<keyword evidence="1" id="KW-1133">Transmembrane helix</keyword>
<name>A0A1H4I5R4_9NOCA</name>
<dbReference type="NCBIfam" id="NF042935">
    <property type="entry name" value="SCO6880_fam"/>
    <property type="match status" value="1"/>
</dbReference>
<dbReference type="InterPro" id="IPR049978">
    <property type="entry name" value="SCO6880-like"/>
</dbReference>
<dbReference type="OrthoDB" id="4505949at2"/>
<sequence length="498" mass="54103">MTRTETTTEYRMYGNWRKPRSTGMAGTTFGTTMLGIAAVVALGLSSLVIGFVPALVLGLFTALAFVPLVIEKDGRSGYERALLMMQWRRAFKRGEHIYSSGTFSRIPGGRYRPPGVLADTEIYEGIDGNNRPFGMIHMPQVNNYTIVLDAYPQGSENFDQSVLDAAVGNWSQMLTAMGETSDIVALVAVIESLPNTGIELYETVSQRVRHDAPKLARDSMYQLATGLVTGGVRLGARISITFQAQTADRKKDPSEQAVEIARRLPGITEAAARAGVPATPMSADEIMGTVRRSVDPASLSNIERALFSGEGTGLEWADCGPRTQIEEKDRLIHDGAISVTWEMREAPKSAVHETVLKRLLDPNPALPIKRVAIIYRPHSAADATDIVNRDHRDAMAAVTSGRGIASAKAKLEVAATEQSRMEVARGHGLTRFGILITVTQPVGSADVPRVDALVRDLSLQSQLQVRRSFCWQSAAFWSSLGVGVIPPEHTTIPSFLSN</sequence>
<dbReference type="RefSeq" id="WP_072951458.1">
    <property type="nucleotide sequence ID" value="NZ_FNSV01000001.1"/>
</dbReference>
<gene>
    <name evidence="2" type="ORF">SAMN04490239_0056</name>
</gene>
<dbReference type="EMBL" id="FNSV01000001">
    <property type="protein sequence ID" value="SEB29261.1"/>
    <property type="molecule type" value="Genomic_DNA"/>
</dbReference>
<feature type="transmembrane region" description="Helical" evidence="1">
    <location>
        <begin position="21"/>
        <end position="42"/>
    </location>
</feature>
<evidence type="ECO:0000256" key="1">
    <source>
        <dbReference type="SAM" id="Phobius"/>
    </source>
</evidence>
<protein>
    <recommendedName>
        <fullName evidence="4">Integral membrane protein</fullName>
    </recommendedName>
</protein>
<proteinExistence type="predicted"/>
<feature type="transmembrane region" description="Helical" evidence="1">
    <location>
        <begin position="48"/>
        <end position="70"/>
    </location>
</feature>
<keyword evidence="1" id="KW-0812">Transmembrane</keyword>
<accession>A0A1H4I5R4</accession>
<keyword evidence="1" id="KW-0472">Membrane</keyword>
<dbReference type="AlphaFoldDB" id="A0A1H4I5R4"/>
<reference evidence="3" key="1">
    <citation type="submission" date="2016-10" db="EMBL/GenBank/DDBJ databases">
        <authorList>
            <person name="Varghese N."/>
            <person name="Submissions S."/>
        </authorList>
    </citation>
    <scope>NUCLEOTIDE SEQUENCE [LARGE SCALE GENOMIC DNA]</scope>
    <source>
        <strain evidence="3">DSM 44498</strain>
    </source>
</reference>
<keyword evidence="3" id="KW-1185">Reference proteome</keyword>
<evidence type="ECO:0000313" key="2">
    <source>
        <dbReference type="EMBL" id="SEB29261.1"/>
    </source>
</evidence>
<dbReference type="Proteomes" id="UP000183561">
    <property type="component" value="Unassembled WGS sequence"/>
</dbReference>
<evidence type="ECO:0000313" key="3">
    <source>
        <dbReference type="Proteomes" id="UP000183561"/>
    </source>
</evidence>
<organism evidence="2 3">
    <name type="scientific">Rhodococcus koreensis</name>
    <dbReference type="NCBI Taxonomy" id="99653"/>
    <lineage>
        <taxon>Bacteria</taxon>
        <taxon>Bacillati</taxon>
        <taxon>Actinomycetota</taxon>
        <taxon>Actinomycetes</taxon>
        <taxon>Mycobacteriales</taxon>
        <taxon>Nocardiaceae</taxon>
        <taxon>Rhodococcus</taxon>
    </lineage>
</organism>
<evidence type="ECO:0008006" key="4">
    <source>
        <dbReference type="Google" id="ProtNLM"/>
    </source>
</evidence>